<dbReference type="SUPFAM" id="SSF56235">
    <property type="entry name" value="N-terminal nucleophile aminohydrolases (Ntn hydrolases)"/>
    <property type="match status" value="1"/>
</dbReference>
<dbReference type="PROSITE" id="PS51278">
    <property type="entry name" value="GATASE_TYPE_2"/>
    <property type="match status" value="1"/>
</dbReference>
<feature type="active site" description="For GATase activity" evidence="9">
    <location>
        <position position="2"/>
    </location>
</feature>
<evidence type="ECO:0000256" key="6">
    <source>
        <dbReference type="ARBA" id="ARBA00022888"/>
    </source>
</evidence>
<evidence type="ECO:0000259" key="11">
    <source>
        <dbReference type="PROSITE" id="PS51278"/>
    </source>
</evidence>
<dbReference type="EMBL" id="VIRB01000036">
    <property type="protein sequence ID" value="NDO68155.1"/>
    <property type="molecule type" value="Genomic_DNA"/>
</dbReference>
<dbReference type="Gene3D" id="3.40.50.620">
    <property type="entry name" value="HUPs"/>
    <property type="match status" value="1"/>
</dbReference>
<comment type="caution">
    <text evidence="12">The sequence shown here is derived from an EMBL/GenBank/DDBJ whole genome shotgun (WGS) entry which is preliminary data.</text>
</comment>
<dbReference type="InterPro" id="IPR014729">
    <property type="entry name" value="Rossmann-like_a/b/a_fold"/>
</dbReference>
<comment type="pathway">
    <text evidence="1">Amino-acid biosynthesis; L-asparagine biosynthesis; L-asparagine from L-aspartate (L-Gln route): step 1/1.</text>
</comment>
<dbReference type="PANTHER" id="PTHR43284:SF1">
    <property type="entry name" value="ASPARAGINE SYNTHETASE"/>
    <property type="match status" value="1"/>
</dbReference>
<keyword evidence="6 9" id="KW-0061">Asparagine biosynthesis</keyword>
<accession>A0A9X5H5K2</accession>
<keyword evidence="5 10" id="KW-0067">ATP-binding</keyword>
<dbReference type="CDD" id="cd01991">
    <property type="entry name" value="Asn_synthase_B_C"/>
    <property type="match status" value="1"/>
</dbReference>
<proteinExistence type="inferred from homology"/>
<reference evidence="12 13" key="1">
    <citation type="submission" date="2019-07" db="EMBL/GenBank/DDBJ databases">
        <title>Draft genome sequences of 15 bacterial species constituting the stable defined intestinal microbiota of the GM15 gnotobiotic mouse model.</title>
        <authorList>
            <person name="Elie C."/>
            <person name="Mathieu A."/>
            <person name="Saliou A."/>
            <person name="Darnaud M."/>
            <person name="Leulier F."/>
            <person name="Tamellini A."/>
        </authorList>
    </citation>
    <scope>NUCLEOTIDE SEQUENCE [LARGE SCALE GENOMIC DNA]</scope>
    <source>
        <strain evidence="13">ASF 502</strain>
    </source>
</reference>
<sequence length="631" mass="72690">MCGIAGLFSRKSIDGNHINNMVNRIKHRGPDNQGSIGMYSNRVWLGHARLSILDLSISGNQPMSYMDGRLNLTYNGEVYNYVEIRDELKKEGYSFRTETDSEVILAAYSHWGKDCVTHFNGMFSFVIVDADKNSFFAARDRYGVKPLYYWKSNDDMLALASEIKEFTVLPGWKPEVNGQRAYDYLQYGLTDHTNETFFQGVFQIRGGEFVYGSLDDPVGSCNVRRWYNAPQQKVRITDEEAKERFRELFFDSVRLRLRSDVPVGSCLSGGLDSSSIVCVVNDLLMADDAAGSQRTVSALAGGTPHDESKFIDIVLKEREINGYFVDPSPEDLWNIQNRLIWHQDEPFGSTSIYAQWCVFHKARQEKLTVMLDGQGADELLAGYPRFFLPYYSQLIKSLSWKRLAEEIKYGKLYHNYSWKTVIKGLLKTNFPAGLMYKGMKTTSDRGGIDWYSMDKLNAEHIIPQYYGNDRAKTVSEMSQHLLFYNNLPMLLRYEDRNSMAHSVESRLPFLDYRLVEFAQSLTDDQKIDEGQTKAVLRKAMNGVLPEGIRTRMDKIGFETPEEKWEKEHSAEFRALIKESIDKTNGIINERSLEYFDKVVAGNKLDFAVWRMINFGLWYDIFINRNENLLGR</sequence>
<comment type="catalytic activity">
    <reaction evidence="8">
        <text>L-aspartate + L-glutamine + ATP + H2O = L-asparagine + L-glutamate + AMP + diphosphate + H(+)</text>
        <dbReference type="Rhea" id="RHEA:12228"/>
        <dbReference type="ChEBI" id="CHEBI:15377"/>
        <dbReference type="ChEBI" id="CHEBI:15378"/>
        <dbReference type="ChEBI" id="CHEBI:29985"/>
        <dbReference type="ChEBI" id="CHEBI:29991"/>
        <dbReference type="ChEBI" id="CHEBI:30616"/>
        <dbReference type="ChEBI" id="CHEBI:33019"/>
        <dbReference type="ChEBI" id="CHEBI:58048"/>
        <dbReference type="ChEBI" id="CHEBI:58359"/>
        <dbReference type="ChEBI" id="CHEBI:456215"/>
        <dbReference type="EC" id="6.3.5.4"/>
    </reaction>
</comment>
<evidence type="ECO:0000256" key="1">
    <source>
        <dbReference type="ARBA" id="ARBA00005187"/>
    </source>
</evidence>
<dbReference type="OrthoDB" id="9763290at2"/>
<dbReference type="GO" id="GO:0005524">
    <property type="term" value="F:ATP binding"/>
    <property type="evidence" value="ECO:0007669"/>
    <property type="project" value="UniProtKB-KW"/>
</dbReference>
<dbReference type="GO" id="GO:0006529">
    <property type="term" value="P:asparagine biosynthetic process"/>
    <property type="evidence" value="ECO:0007669"/>
    <property type="project" value="UniProtKB-KW"/>
</dbReference>
<feature type="domain" description="Glutamine amidotransferase type-2" evidence="11">
    <location>
        <begin position="2"/>
        <end position="215"/>
    </location>
</feature>
<evidence type="ECO:0000256" key="9">
    <source>
        <dbReference type="PIRSR" id="PIRSR001589-1"/>
    </source>
</evidence>
<evidence type="ECO:0000256" key="4">
    <source>
        <dbReference type="ARBA" id="ARBA00022741"/>
    </source>
</evidence>
<evidence type="ECO:0000256" key="7">
    <source>
        <dbReference type="ARBA" id="ARBA00022962"/>
    </source>
</evidence>
<dbReference type="InterPro" id="IPR006426">
    <property type="entry name" value="Asn_synth_AEB"/>
</dbReference>
<dbReference type="GO" id="GO:0004066">
    <property type="term" value="F:asparagine synthase (glutamine-hydrolyzing) activity"/>
    <property type="evidence" value="ECO:0007669"/>
    <property type="project" value="UniProtKB-EC"/>
</dbReference>
<evidence type="ECO:0000256" key="2">
    <source>
        <dbReference type="ARBA" id="ARBA00005752"/>
    </source>
</evidence>
<dbReference type="RefSeq" id="WP_004070320.1">
    <property type="nucleotide sequence ID" value="NZ_VIRB01000036.1"/>
</dbReference>
<dbReference type="PIRSF" id="PIRSF001589">
    <property type="entry name" value="Asn_synthetase_glu-h"/>
    <property type="match status" value="1"/>
</dbReference>
<evidence type="ECO:0000256" key="10">
    <source>
        <dbReference type="PIRSR" id="PIRSR001589-2"/>
    </source>
</evidence>
<dbReference type="InterPro" id="IPR001962">
    <property type="entry name" value="Asn_synthase"/>
</dbReference>
<keyword evidence="9" id="KW-0028">Amino-acid biosynthesis</keyword>
<protein>
    <recommendedName>
        <fullName evidence="3">asparagine synthase (glutamine-hydrolyzing)</fullName>
        <ecNumber evidence="3">6.3.5.4</ecNumber>
    </recommendedName>
</protein>
<dbReference type="Pfam" id="PF00733">
    <property type="entry name" value="Asn_synthase"/>
    <property type="match status" value="1"/>
</dbReference>
<dbReference type="InterPro" id="IPR017932">
    <property type="entry name" value="GATase_2_dom"/>
</dbReference>
<name>A0A9X5H5K2_9FIRM</name>
<evidence type="ECO:0000256" key="8">
    <source>
        <dbReference type="ARBA" id="ARBA00048741"/>
    </source>
</evidence>
<dbReference type="InterPro" id="IPR033738">
    <property type="entry name" value="AsnB_N"/>
</dbReference>
<evidence type="ECO:0000313" key="12">
    <source>
        <dbReference type="EMBL" id="NDO68155.1"/>
    </source>
</evidence>
<organism evidence="12 13">
    <name type="scientific">Schaedlerella arabinosiphila</name>
    <dbReference type="NCBI Taxonomy" id="2044587"/>
    <lineage>
        <taxon>Bacteria</taxon>
        <taxon>Bacillati</taxon>
        <taxon>Bacillota</taxon>
        <taxon>Clostridia</taxon>
        <taxon>Lachnospirales</taxon>
        <taxon>Lachnospiraceae</taxon>
        <taxon>Schaedlerella</taxon>
    </lineage>
</organism>
<dbReference type="AlphaFoldDB" id="A0A9X5H5K2"/>
<keyword evidence="4 10" id="KW-0547">Nucleotide-binding</keyword>
<gene>
    <name evidence="12" type="primary">asnB</name>
    <name evidence="12" type="ORF">FMM80_05295</name>
</gene>
<comment type="similarity">
    <text evidence="2">Belongs to the asparagine synthetase family.</text>
</comment>
<keyword evidence="7 9" id="KW-0315">Glutamine amidotransferase</keyword>
<keyword evidence="12" id="KW-0436">Ligase</keyword>
<evidence type="ECO:0000256" key="3">
    <source>
        <dbReference type="ARBA" id="ARBA00012737"/>
    </source>
</evidence>
<dbReference type="InterPro" id="IPR051786">
    <property type="entry name" value="ASN_synthetase/amidase"/>
</dbReference>
<dbReference type="InterPro" id="IPR029055">
    <property type="entry name" value="Ntn_hydrolases_N"/>
</dbReference>
<dbReference type="Pfam" id="PF13537">
    <property type="entry name" value="GATase_7"/>
    <property type="match status" value="1"/>
</dbReference>
<dbReference type="Gene3D" id="3.60.20.10">
    <property type="entry name" value="Glutamine Phosphoribosylpyrophosphate, subunit 1, domain 1"/>
    <property type="match status" value="1"/>
</dbReference>
<dbReference type="CDD" id="cd00712">
    <property type="entry name" value="AsnB"/>
    <property type="match status" value="1"/>
</dbReference>
<dbReference type="SUPFAM" id="SSF52402">
    <property type="entry name" value="Adenine nucleotide alpha hydrolases-like"/>
    <property type="match status" value="1"/>
</dbReference>
<evidence type="ECO:0000256" key="5">
    <source>
        <dbReference type="ARBA" id="ARBA00022840"/>
    </source>
</evidence>
<dbReference type="EC" id="6.3.5.4" evidence="3"/>
<dbReference type="Proteomes" id="UP000474104">
    <property type="component" value="Unassembled WGS sequence"/>
</dbReference>
<evidence type="ECO:0000313" key="13">
    <source>
        <dbReference type="Proteomes" id="UP000474104"/>
    </source>
</evidence>
<dbReference type="PANTHER" id="PTHR43284">
    <property type="entry name" value="ASPARAGINE SYNTHETASE (GLUTAMINE-HYDROLYZING)"/>
    <property type="match status" value="1"/>
</dbReference>
<feature type="binding site" evidence="10">
    <location>
        <position position="100"/>
    </location>
    <ligand>
        <name>L-glutamine</name>
        <dbReference type="ChEBI" id="CHEBI:58359"/>
    </ligand>
</feature>
<dbReference type="NCBIfam" id="TIGR01536">
    <property type="entry name" value="asn_synth_AEB"/>
    <property type="match status" value="1"/>
</dbReference>